<evidence type="ECO:0000259" key="3">
    <source>
        <dbReference type="Pfam" id="PF01855"/>
    </source>
</evidence>
<protein>
    <submittedName>
        <fullName evidence="4">Pyruvate flavodoxin/ferredoxin oxidoreductase domain protein</fullName>
    </submittedName>
</protein>
<dbReference type="PANTHER" id="PTHR32154">
    <property type="entry name" value="PYRUVATE-FLAVODOXIN OXIDOREDUCTASE-RELATED"/>
    <property type="match status" value="1"/>
</dbReference>
<dbReference type="InterPro" id="IPR002869">
    <property type="entry name" value="Pyrv_flavodox_OxRed_cen"/>
</dbReference>
<evidence type="ECO:0000313" key="4">
    <source>
        <dbReference type="EMBL" id="AET64736.1"/>
    </source>
</evidence>
<keyword evidence="5" id="KW-1185">Reference proteome</keyword>
<dbReference type="InterPro" id="IPR009014">
    <property type="entry name" value="Transketo_C/PFOR_II"/>
</dbReference>
<dbReference type="InterPro" id="IPR050722">
    <property type="entry name" value="Pyruvate:ferred/Flavod_OxRd"/>
</dbReference>
<evidence type="ECO:0000259" key="2">
    <source>
        <dbReference type="Pfam" id="PF01558"/>
    </source>
</evidence>
<evidence type="ECO:0000313" key="5">
    <source>
        <dbReference type="Proteomes" id="UP000005877"/>
    </source>
</evidence>
<dbReference type="InterPro" id="IPR022367">
    <property type="entry name" value="2-oxoacid/accept_OxRdtase_asu"/>
</dbReference>
<dbReference type="Gene3D" id="3.40.50.970">
    <property type="match status" value="1"/>
</dbReference>
<feature type="domain" description="Pyruvate flavodoxin/ferredoxin oxidoreductase pyrimidine binding" evidence="3">
    <location>
        <begin position="199"/>
        <end position="423"/>
    </location>
</feature>
<accession>G7WNX6</accession>
<dbReference type="NCBIfam" id="TIGR03710">
    <property type="entry name" value="OAFO_sf"/>
    <property type="match status" value="1"/>
</dbReference>
<organism evidence="4 5">
    <name type="scientific">Methanothrix harundinacea (strain 6Ac)</name>
    <name type="common">Methanosaeta harundinacea</name>
    <dbReference type="NCBI Taxonomy" id="1110509"/>
    <lineage>
        <taxon>Archaea</taxon>
        <taxon>Methanobacteriati</taxon>
        <taxon>Methanobacteriota</taxon>
        <taxon>Stenosarchaea group</taxon>
        <taxon>Methanomicrobia</taxon>
        <taxon>Methanotrichales</taxon>
        <taxon>Methanotrichaceae</taxon>
        <taxon>Methanothrix</taxon>
    </lineage>
</organism>
<dbReference type="GO" id="GO:0016903">
    <property type="term" value="F:oxidoreductase activity, acting on the aldehyde or oxo group of donors"/>
    <property type="evidence" value="ECO:0007669"/>
    <property type="project" value="InterPro"/>
</dbReference>
<name>G7WNX6_METH6</name>
<dbReference type="RefSeq" id="WP_014586921.1">
    <property type="nucleotide sequence ID" value="NC_017527.1"/>
</dbReference>
<keyword evidence="1" id="KW-0560">Oxidoreductase</keyword>
<sequence>MRDEISVLVGGRAGDGIAEAGMVIARLYNQLGYCLYQYLDYPSLIRGGHNFAIVRAAGKKIGAHRDGVDYLLALNQDTIDRHLWRLNEGAVVIYDSDEVKAPPAGGAGLPLKSFAREAGAPPIARNVGLIGALSGAAGIEEEIVEKVLRKEIRKYIDENLEVARRGRAGIEERGDGRAERRSYPCCPVITGNELIGLGLLRGGLDAYVAYPMTPSSGVLHFLAGVAGEFSIKVVHPENEIAVILMAEGFAYAGKKTAVGTSGGGFCLMNEGMSLAGMAEIPLVVLVSQRAGPSTGVPTYTAQADLPFVMSAGQGEFPRLVIVPGDAEEAFFWSATALGLAWRYQIPVVLLSDKTLSESAYSFNIEEARDIPDIAPVLWDGEGDYQRYASPEDGISPLAFPPRAGAVVKANSYAHLPSGITTEEARAIERGQDKLLQKERRLAEELASLKTVKVYGDPGSSTAILCWGSNKGVSSEVGEELGLRVIAPVVVSPFPADRFKEALRGVERTISVETNSTGQLARLIRSYGFEADDLILKYDGRPFTVEGLMERLLEVAA</sequence>
<proteinExistence type="predicted"/>
<dbReference type="InterPro" id="IPR019752">
    <property type="entry name" value="Pyrv/ketoisovalerate_OxRed_cat"/>
</dbReference>
<dbReference type="InterPro" id="IPR029061">
    <property type="entry name" value="THDP-binding"/>
</dbReference>
<dbReference type="InterPro" id="IPR002880">
    <property type="entry name" value="Pyrv_Fd/Flavodoxin_OxRdtase_N"/>
</dbReference>
<keyword evidence="4" id="KW-0670">Pyruvate</keyword>
<dbReference type="KEGG" id="mhi:Mhar_1372"/>
<dbReference type="AlphaFoldDB" id="G7WNX6"/>
<dbReference type="EMBL" id="CP003117">
    <property type="protein sequence ID" value="AET64736.1"/>
    <property type="molecule type" value="Genomic_DNA"/>
</dbReference>
<feature type="domain" description="Pyruvate/ketoisovalerate oxidoreductase catalytic" evidence="2">
    <location>
        <begin position="13"/>
        <end position="167"/>
    </location>
</feature>
<dbReference type="SUPFAM" id="SSF52922">
    <property type="entry name" value="TK C-terminal domain-like"/>
    <property type="match status" value="1"/>
</dbReference>
<gene>
    <name evidence="4" type="ordered locus">Mhar_1372</name>
</gene>
<dbReference type="GO" id="GO:0044272">
    <property type="term" value="P:sulfur compound biosynthetic process"/>
    <property type="evidence" value="ECO:0007669"/>
    <property type="project" value="UniProtKB-ARBA"/>
</dbReference>
<reference evidence="4 5" key="1">
    <citation type="journal article" date="2012" name="PLoS ONE">
        <title>The genome characteristics and predicted function of methyl-group oxidation pathway in the obligate aceticlastic methanogens, Methanosaeta spp.</title>
        <authorList>
            <person name="Zhu J."/>
            <person name="Zheng H."/>
            <person name="Ai G."/>
            <person name="Zhang G."/>
            <person name="Liu D."/>
            <person name="Liu X."/>
            <person name="Dong X."/>
        </authorList>
    </citation>
    <scope>NUCLEOTIDE SEQUENCE [LARGE SCALE GENOMIC DNA]</scope>
    <source>
        <strain evidence="4 5">6Ac</strain>
    </source>
</reference>
<dbReference type="GO" id="GO:0006082">
    <property type="term" value="P:organic acid metabolic process"/>
    <property type="evidence" value="ECO:0007669"/>
    <property type="project" value="UniProtKB-ARBA"/>
</dbReference>
<dbReference type="STRING" id="1110509.Mhar_1372"/>
<dbReference type="Proteomes" id="UP000005877">
    <property type="component" value="Chromosome"/>
</dbReference>
<dbReference type="GeneID" id="12510541"/>
<dbReference type="Pfam" id="PF01855">
    <property type="entry name" value="POR_N"/>
    <property type="match status" value="1"/>
</dbReference>
<dbReference type="CDD" id="cd07034">
    <property type="entry name" value="TPP_PYR_PFOR_IOR-alpha_like"/>
    <property type="match status" value="1"/>
</dbReference>
<dbReference type="OrthoDB" id="31112at2157"/>
<dbReference type="HOGENOM" id="CLU_017038_1_0_2"/>
<dbReference type="SUPFAM" id="SSF52518">
    <property type="entry name" value="Thiamin diphosphate-binding fold (THDP-binding)"/>
    <property type="match status" value="1"/>
</dbReference>
<evidence type="ECO:0000256" key="1">
    <source>
        <dbReference type="ARBA" id="ARBA00023002"/>
    </source>
</evidence>
<dbReference type="Pfam" id="PF01558">
    <property type="entry name" value="POR"/>
    <property type="match status" value="1"/>
</dbReference>
<dbReference type="SUPFAM" id="SSF53323">
    <property type="entry name" value="Pyruvate-ferredoxin oxidoreductase, PFOR, domain III"/>
    <property type="match status" value="1"/>
</dbReference>
<dbReference type="PANTHER" id="PTHR32154:SF20">
    <property type="entry name" value="2-OXOGLUTARATE OXIDOREDUCTASE SUBUNIT KORA"/>
    <property type="match status" value="1"/>
</dbReference>
<dbReference type="Gene3D" id="3.40.50.920">
    <property type="match status" value="1"/>
</dbReference>
<dbReference type="PATRIC" id="fig|1110509.7.peg.1523"/>
<dbReference type="Gene3D" id="3.40.920.10">
    <property type="entry name" value="Pyruvate-ferredoxin oxidoreductase, PFOR, domain III"/>
    <property type="match status" value="1"/>
</dbReference>
<dbReference type="GO" id="GO:0006979">
    <property type="term" value="P:response to oxidative stress"/>
    <property type="evidence" value="ECO:0007669"/>
    <property type="project" value="TreeGrafter"/>
</dbReference>